<dbReference type="EMBL" id="DS864841">
    <property type="protein sequence ID" value="EEC14292.1"/>
    <property type="molecule type" value="Genomic_DNA"/>
</dbReference>
<reference evidence="2 4" key="1">
    <citation type="submission" date="2008-03" db="EMBL/GenBank/DDBJ databases">
        <title>Annotation of Ixodes scapularis.</title>
        <authorList>
            <consortium name="Ixodes scapularis Genome Project Consortium"/>
            <person name="Caler E."/>
            <person name="Hannick L.I."/>
            <person name="Bidwell S."/>
            <person name="Joardar V."/>
            <person name="Thiagarajan M."/>
            <person name="Amedeo P."/>
            <person name="Galinsky K.J."/>
            <person name="Schobel S."/>
            <person name="Inman J."/>
            <person name="Hostetler J."/>
            <person name="Miller J."/>
            <person name="Hammond M."/>
            <person name="Megy K."/>
            <person name="Lawson D."/>
            <person name="Kodira C."/>
            <person name="Sutton G."/>
            <person name="Meyer J."/>
            <person name="Hill C.A."/>
            <person name="Birren B."/>
            <person name="Nene V."/>
            <person name="Collins F."/>
            <person name="Alarcon-Chaidez F."/>
            <person name="Wikel S."/>
            <person name="Strausberg R."/>
        </authorList>
    </citation>
    <scope>NUCLEOTIDE SEQUENCE [LARGE SCALE GENOMIC DNA]</scope>
    <source>
        <strain evidence="4">Wikel</strain>
        <strain evidence="2">Wikel colony</strain>
    </source>
</reference>
<evidence type="ECO:0000313" key="3">
    <source>
        <dbReference type="EnsemblMetazoa" id="ISCW011556-PA"/>
    </source>
</evidence>
<dbReference type="HOGENOM" id="CLU_2123796_0_0_1"/>
<proteinExistence type="predicted"/>
<accession>B7Q620</accession>
<feature type="region of interest" description="Disordered" evidence="1">
    <location>
        <begin position="1"/>
        <end position="114"/>
    </location>
</feature>
<keyword evidence="4" id="KW-1185">Reference proteome</keyword>
<evidence type="ECO:0000313" key="2">
    <source>
        <dbReference type="EMBL" id="EEC14292.1"/>
    </source>
</evidence>
<reference evidence="3" key="2">
    <citation type="submission" date="2020-05" db="UniProtKB">
        <authorList>
            <consortium name="EnsemblMetazoa"/>
        </authorList>
    </citation>
    <scope>IDENTIFICATION</scope>
    <source>
        <strain evidence="3">wikel</strain>
    </source>
</reference>
<dbReference type="Proteomes" id="UP000001555">
    <property type="component" value="Unassembled WGS sequence"/>
</dbReference>
<dbReference type="VEuPathDB" id="VectorBase:ISCI011556"/>
<dbReference type="VEuPathDB" id="VectorBase:ISCP_032658"/>
<organism>
    <name type="scientific">Ixodes scapularis</name>
    <name type="common">Black-legged tick</name>
    <name type="synonym">Deer tick</name>
    <dbReference type="NCBI Taxonomy" id="6945"/>
    <lineage>
        <taxon>Eukaryota</taxon>
        <taxon>Metazoa</taxon>
        <taxon>Ecdysozoa</taxon>
        <taxon>Arthropoda</taxon>
        <taxon>Chelicerata</taxon>
        <taxon>Arachnida</taxon>
        <taxon>Acari</taxon>
        <taxon>Parasitiformes</taxon>
        <taxon>Ixodida</taxon>
        <taxon>Ixodoidea</taxon>
        <taxon>Ixodidae</taxon>
        <taxon>Ixodinae</taxon>
        <taxon>Ixodes</taxon>
    </lineage>
</organism>
<sequence length="114" mass="13270">MKVSSPEGDLFPTDYRTDEPYSDPTRVPTDYYGDVPMRPAPVMATSYRTSNFDDWDNAPDPYMEDKLDETPHSHPRHHHAHRSDYVREDDDDREYRGGEGSTLHRGQKYPVNVL</sequence>
<dbReference type="PaxDb" id="6945-B7Q620"/>
<dbReference type="VEuPathDB" id="VectorBase:ISCW011556"/>
<dbReference type="EMBL" id="ABJB010682530">
    <property type="status" value="NOT_ANNOTATED_CDS"/>
    <property type="molecule type" value="Genomic_DNA"/>
</dbReference>
<dbReference type="OrthoDB" id="5962384at2759"/>
<dbReference type="AlphaFoldDB" id="B7Q620"/>
<gene>
    <name evidence="2" type="ORF">IscW_ISCW011556</name>
</gene>
<protein>
    <submittedName>
        <fullName evidence="2 3">Uncharacterized protein</fullName>
    </submittedName>
</protein>
<feature type="compositionally biased region" description="Basic and acidic residues" evidence="1">
    <location>
        <begin position="63"/>
        <end position="72"/>
    </location>
</feature>
<dbReference type="InParanoid" id="B7Q620"/>
<dbReference type="EnsemblMetazoa" id="ISCW011556-RA">
    <property type="protein sequence ID" value="ISCW011556-PA"/>
    <property type="gene ID" value="ISCW011556"/>
</dbReference>
<name>B7Q620_IXOSC</name>
<evidence type="ECO:0000313" key="4">
    <source>
        <dbReference type="Proteomes" id="UP000001555"/>
    </source>
</evidence>
<evidence type="ECO:0000256" key="1">
    <source>
        <dbReference type="SAM" id="MobiDB-lite"/>
    </source>
</evidence>